<dbReference type="SUPFAM" id="SSF53474">
    <property type="entry name" value="alpha/beta-Hydrolases"/>
    <property type="match status" value="1"/>
</dbReference>
<evidence type="ECO:0000259" key="2">
    <source>
        <dbReference type="Pfam" id="PF00561"/>
    </source>
</evidence>
<accession>A0ABV2WUK3</accession>
<proteinExistence type="predicted"/>
<dbReference type="PANTHER" id="PTHR43433">
    <property type="entry name" value="HYDROLASE, ALPHA/BETA FOLD FAMILY PROTEIN"/>
    <property type="match status" value="1"/>
</dbReference>
<dbReference type="InterPro" id="IPR000073">
    <property type="entry name" value="AB_hydrolase_1"/>
</dbReference>
<evidence type="ECO:0000313" key="4">
    <source>
        <dbReference type="Proteomes" id="UP001550628"/>
    </source>
</evidence>
<dbReference type="Pfam" id="PF00561">
    <property type="entry name" value="Abhydrolase_1"/>
    <property type="match status" value="1"/>
</dbReference>
<keyword evidence="4" id="KW-1185">Reference proteome</keyword>
<feature type="compositionally biased region" description="Polar residues" evidence="1">
    <location>
        <begin position="129"/>
        <end position="141"/>
    </location>
</feature>
<protein>
    <submittedName>
        <fullName evidence="3">Alpha/beta hydrolase</fullName>
    </submittedName>
</protein>
<dbReference type="InterPro" id="IPR029058">
    <property type="entry name" value="AB_hydrolase_fold"/>
</dbReference>
<organism evidence="3 4">
    <name type="scientific">Nocardia rhamnosiphila</name>
    <dbReference type="NCBI Taxonomy" id="426716"/>
    <lineage>
        <taxon>Bacteria</taxon>
        <taxon>Bacillati</taxon>
        <taxon>Actinomycetota</taxon>
        <taxon>Actinomycetes</taxon>
        <taxon>Mycobacteriales</taxon>
        <taxon>Nocardiaceae</taxon>
        <taxon>Nocardia</taxon>
    </lineage>
</organism>
<feature type="domain" description="AB hydrolase-1" evidence="2">
    <location>
        <begin position="197"/>
        <end position="300"/>
    </location>
</feature>
<dbReference type="GO" id="GO:0016787">
    <property type="term" value="F:hydrolase activity"/>
    <property type="evidence" value="ECO:0007669"/>
    <property type="project" value="UniProtKB-KW"/>
</dbReference>
<evidence type="ECO:0000313" key="3">
    <source>
        <dbReference type="EMBL" id="MEU1954566.1"/>
    </source>
</evidence>
<dbReference type="InterPro" id="IPR050471">
    <property type="entry name" value="AB_hydrolase"/>
</dbReference>
<reference evidence="3 4" key="1">
    <citation type="submission" date="2024-06" db="EMBL/GenBank/DDBJ databases">
        <title>The Natural Products Discovery Center: Release of the First 8490 Sequenced Strains for Exploring Actinobacteria Biosynthetic Diversity.</title>
        <authorList>
            <person name="Kalkreuter E."/>
            <person name="Kautsar S.A."/>
            <person name="Yang D."/>
            <person name="Bader C.D."/>
            <person name="Teijaro C.N."/>
            <person name="Fluegel L."/>
            <person name="Davis C.M."/>
            <person name="Simpson J.R."/>
            <person name="Lauterbach L."/>
            <person name="Steele A.D."/>
            <person name="Gui C."/>
            <person name="Meng S."/>
            <person name="Li G."/>
            <person name="Viehrig K."/>
            <person name="Ye F."/>
            <person name="Su P."/>
            <person name="Kiefer A.F."/>
            <person name="Nichols A."/>
            <person name="Cepeda A.J."/>
            <person name="Yan W."/>
            <person name="Fan B."/>
            <person name="Jiang Y."/>
            <person name="Adhikari A."/>
            <person name="Zheng C.-J."/>
            <person name="Schuster L."/>
            <person name="Cowan T.M."/>
            <person name="Smanski M.J."/>
            <person name="Chevrette M.G."/>
            <person name="De Carvalho L.P.S."/>
            <person name="Shen B."/>
        </authorList>
    </citation>
    <scope>NUCLEOTIDE SEQUENCE [LARGE SCALE GENOMIC DNA]</scope>
    <source>
        <strain evidence="3 4">NPDC019708</strain>
    </source>
</reference>
<comment type="caution">
    <text evidence="3">The sequence shown here is derived from an EMBL/GenBank/DDBJ whole genome shotgun (WGS) entry which is preliminary data.</text>
</comment>
<dbReference type="Proteomes" id="UP001550628">
    <property type="component" value="Unassembled WGS sequence"/>
</dbReference>
<keyword evidence="3" id="KW-0378">Hydrolase</keyword>
<name>A0ABV2WUK3_9NOCA</name>
<dbReference type="RefSeq" id="WP_356957582.1">
    <property type="nucleotide sequence ID" value="NZ_JBEYBD010000010.1"/>
</dbReference>
<sequence length="503" mass="52852">MRPRFPRVVSQCCRGVGRCRRGSCQRSAVAVLPSLRSTGPHRSALVHYPIRSSPQSRSRLEAVEFVLGDSLQNLCAAVGNRLRAVTGGYATIFATASGSVGHALPSAVSKHIGADRFRKPTPGDLGASRSVSPMHSTTNVSGGHGHRNEMSGGSGSGGGPPSPGMRGGDRHPGDFVVTLPNGSRLQCRAEGPEGGIPIIQIHGTPGSRVDTAPPELLDRLDVRLITYDRAGYGGSDLQPGARIADSAEHVRAIADHLGIREFAVVGRSGGTPHAAAVAAGLPDRVTRLALLVPLAPPAVMKNDYFVGMTQQAGLDISAKGIDTKVGQLIDACDSKIMNFRAAPTDPTTIIGIPRDELGAADRETVERNAEHLCAMYTEALTKGEVAWKEDLTTCMGKPWGFELGDISCPTMIWTASGDGLTPSAHAHRIAEQLRPEQVRMYTVPGGEVGHLGAMETKPGAYAWLSGQEDLALFPASASSDHPPGAAIPTRLDQWTKLAEPGAA</sequence>
<dbReference type="Gene3D" id="3.40.50.1820">
    <property type="entry name" value="alpha/beta hydrolase"/>
    <property type="match status" value="1"/>
</dbReference>
<gene>
    <name evidence="3" type="ORF">ABZ510_22200</name>
</gene>
<feature type="region of interest" description="Disordered" evidence="1">
    <location>
        <begin position="114"/>
        <end position="174"/>
    </location>
</feature>
<dbReference type="PANTHER" id="PTHR43433:SF10">
    <property type="entry name" value="AB HYDROLASE-1 DOMAIN-CONTAINING PROTEIN"/>
    <property type="match status" value="1"/>
</dbReference>
<evidence type="ECO:0000256" key="1">
    <source>
        <dbReference type="SAM" id="MobiDB-lite"/>
    </source>
</evidence>
<dbReference type="EMBL" id="JBEYBF010000016">
    <property type="protein sequence ID" value="MEU1954566.1"/>
    <property type="molecule type" value="Genomic_DNA"/>
</dbReference>